<dbReference type="Pfam" id="PF04828">
    <property type="entry name" value="GFA"/>
    <property type="match status" value="1"/>
</dbReference>
<keyword evidence="6" id="KW-1185">Reference proteome</keyword>
<dbReference type="EMBL" id="CP021330">
    <property type="protein sequence ID" value="AVX04740.1"/>
    <property type="molecule type" value="Genomic_DNA"/>
</dbReference>
<dbReference type="Proteomes" id="UP000258927">
    <property type="component" value="Chromosome"/>
</dbReference>
<dbReference type="RefSeq" id="WP_036222616.1">
    <property type="nucleotide sequence ID" value="NZ_CP021330.1"/>
</dbReference>
<evidence type="ECO:0000259" key="4">
    <source>
        <dbReference type="PROSITE" id="PS51891"/>
    </source>
</evidence>
<dbReference type="STRING" id="1122213.GCA_000423365_02541"/>
<dbReference type="SUPFAM" id="SSF51316">
    <property type="entry name" value="Mss4-like"/>
    <property type="match status" value="1"/>
</dbReference>
<dbReference type="GO" id="GO:0046872">
    <property type="term" value="F:metal ion binding"/>
    <property type="evidence" value="ECO:0007669"/>
    <property type="project" value="UniProtKB-KW"/>
</dbReference>
<evidence type="ECO:0000313" key="6">
    <source>
        <dbReference type="Proteomes" id="UP000258927"/>
    </source>
</evidence>
<dbReference type="PANTHER" id="PTHR28620:SF1">
    <property type="entry name" value="CENP-V_GFA DOMAIN-CONTAINING PROTEIN"/>
    <property type="match status" value="1"/>
</dbReference>
<dbReference type="InterPro" id="IPR011057">
    <property type="entry name" value="Mss4-like_sf"/>
</dbReference>
<organism evidence="5 6">
    <name type="scientific">Maritalea myrionectae</name>
    <dbReference type="NCBI Taxonomy" id="454601"/>
    <lineage>
        <taxon>Bacteria</taxon>
        <taxon>Pseudomonadati</taxon>
        <taxon>Pseudomonadota</taxon>
        <taxon>Alphaproteobacteria</taxon>
        <taxon>Hyphomicrobiales</taxon>
        <taxon>Devosiaceae</taxon>
        <taxon>Maritalea</taxon>
    </lineage>
</organism>
<sequence length="120" mass="13723">MKTYQGSCHCGEIQFEIDSELKSALKCDCSLCRKKNALMVGVHESQFRLISGADSLATYQWNMKIAKHHFCKICGIYTFHRRRSKPDEYGVNFFCLDNADIEPDQLQTERVHGSKLSVAD</sequence>
<dbReference type="GO" id="GO:0016846">
    <property type="term" value="F:carbon-sulfur lyase activity"/>
    <property type="evidence" value="ECO:0007669"/>
    <property type="project" value="InterPro"/>
</dbReference>
<keyword evidence="2" id="KW-0479">Metal-binding</keyword>
<protein>
    <submittedName>
        <fullName evidence="5">Centromere protein</fullName>
    </submittedName>
</protein>
<dbReference type="Gene3D" id="2.170.150.70">
    <property type="match status" value="1"/>
</dbReference>
<dbReference type="PANTHER" id="PTHR28620">
    <property type="entry name" value="CENTROMERE PROTEIN V"/>
    <property type="match status" value="1"/>
</dbReference>
<keyword evidence="3" id="KW-0862">Zinc</keyword>
<dbReference type="AlphaFoldDB" id="A0A2R4MFF9"/>
<dbReference type="KEGG" id="mmyr:MXMO3_02223"/>
<dbReference type="InterPro" id="IPR006913">
    <property type="entry name" value="CENP-V/GFA"/>
</dbReference>
<comment type="similarity">
    <text evidence="1">Belongs to the Gfa family.</text>
</comment>
<reference evidence="5 6" key="1">
    <citation type="submission" date="2017-05" db="EMBL/GenBank/DDBJ databases">
        <title>Genome Analysis of Maritalea myrionectae HL2708#5.</title>
        <authorList>
            <consortium name="Cotde Inc.-PKNU"/>
            <person name="Jang D."/>
            <person name="Oh H.-M."/>
        </authorList>
    </citation>
    <scope>NUCLEOTIDE SEQUENCE [LARGE SCALE GENOMIC DNA]</scope>
    <source>
        <strain evidence="5 6">HL2708#5</strain>
    </source>
</reference>
<gene>
    <name evidence="5" type="ORF">MXMO3_02223</name>
</gene>
<evidence type="ECO:0000256" key="2">
    <source>
        <dbReference type="ARBA" id="ARBA00022723"/>
    </source>
</evidence>
<dbReference type="PROSITE" id="PS51891">
    <property type="entry name" value="CENP_V_GFA"/>
    <property type="match status" value="1"/>
</dbReference>
<dbReference type="InterPro" id="IPR052355">
    <property type="entry name" value="CENP-V-like"/>
</dbReference>
<accession>A0A2R4MFF9</accession>
<evidence type="ECO:0000256" key="3">
    <source>
        <dbReference type="ARBA" id="ARBA00022833"/>
    </source>
</evidence>
<evidence type="ECO:0000256" key="1">
    <source>
        <dbReference type="ARBA" id="ARBA00005495"/>
    </source>
</evidence>
<feature type="domain" description="CENP-V/GFA" evidence="4">
    <location>
        <begin position="4"/>
        <end position="120"/>
    </location>
</feature>
<evidence type="ECO:0000313" key="5">
    <source>
        <dbReference type="EMBL" id="AVX04740.1"/>
    </source>
</evidence>
<name>A0A2R4MFF9_9HYPH</name>
<proteinExistence type="inferred from homology"/>